<dbReference type="GO" id="GO:0005783">
    <property type="term" value="C:endoplasmic reticulum"/>
    <property type="evidence" value="ECO:0007669"/>
    <property type="project" value="TreeGrafter"/>
</dbReference>
<evidence type="ECO:0000313" key="9">
    <source>
        <dbReference type="Proteomes" id="UP000054324"/>
    </source>
</evidence>
<comment type="similarity">
    <text evidence="2">Belongs to the TMEM129 family.</text>
</comment>
<dbReference type="GeneID" id="20317774"/>
<keyword evidence="5 7" id="KW-0472">Membrane</keyword>
<dbReference type="GO" id="GO:0016020">
    <property type="term" value="C:membrane"/>
    <property type="evidence" value="ECO:0007669"/>
    <property type="project" value="UniProtKB-SubCell"/>
</dbReference>
<evidence type="ECO:0000256" key="3">
    <source>
        <dbReference type="ARBA" id="ARBA00022692"/>
    </source>
</evidence>
<dbReference type="GO" id="GO:0016567">
    <property type="term" value="P:protein ubiquitination"/>
    <property type="evidence" value="ECO:0007669"/>
    <property type="project" value="InterPro"/>
</dbReference>
<evidence type="ECO:0000256" key="4">
    <source>
        <dbReference type="ARBA" id="ARBA00022989"/>
    </source>
</evidence>
<sequence length="672" mass="74905">MDVFFSWVPLAPLEVLYTLLFWLFVVFTIYPPLEFIAAGVTLENIFGRFLGSENVFFFEYHLRRTAMLRVVCSFYLLLYYGVMRSLSPSVVLNSPNIQPPFTLWDLILWTGIASFTFLCSHTYIVWYAQGAWSGHPTVISLKKLSDSTKTEGQSSDPPDHSWLSYVSSINAECRRPDKFVASQGGLSSSWPGRRVIVTDSWILTSHFTKFRVVKQSSDELIAVVASASSVFDTNSFTEGGRPAGESLGTQTMVTVRFANVHTGACILSFGLLASNLDALRSKLQCPLIHAEGVQLEPTVVQRFIEAFTRVVEENDLVSPPPGLDELIGIFGCRCEVCDFQDCLSQSRTHVSHDFVILLSTDFDGPLSLPASPSRRPQTNRSNHPLKEVTRSLSLSVGTSSHQPSNHIPTFQSDMDPQHFHNEPNLDRCTSASSVTIPEKDKWRYTPPRSASVSADSTRGIVVVCPGPTQRLRNTGSLDCLSRHSRHDLMESDLKRLRQIPSFLPLRGSSANLSSPTSEMSEAFAGKRYIPPLKSVDVSKLRSLVDDYEQCIRRRTEAVYQTQTRIIGLQNKIDYEVQRLLSYLKAREKGIIPSPLRHSKQSASPGSPTSPQTVKLAGRQQMDSVVLQTSQVSGLIDQCTSVIDNLCIALEQLNQSLPESKRLKPLEISLPKR</sequence>
<dbReference type="STRING" id="6198.A0A074ZRZ1"/>
<organism evidence="8 9">
    <name type="scientific">Opisthorchis viverrini</name>
    <name type="common">Southeast Asian liver fluke</name>
    <dbReference type="NCBI Taxonomy" id="6198"/>
    <lineage>
        <taxon>Eukaryota</taxon>
        <taxon>Metazoa</taxon>
        <taxon>Spiralia</taxon>
        <taxon>Lophotrochozoa</taxon>
        <taxon>Platyhelminthes</taxon>
        <taxon>Trematoda</taxon>
        <taxon>Digenea</taxon>
        <taxon>Opisthorchiida</taxon>
        <taxon>Opisthorchiata</taxon>
        <taxon>Opisthorchiidae</taxon>
        <taxon>Opisthorchis</taxon>
    </lineage>
</organism>
<feature type="transmembrane region" description="Helical" evidence="7">
    <location>
        <begin position="106"/>
        <end position="126"/>
    </location>
</feature>
<dbReference type="CTD" id="20317774"/>
<feature type="transmembrane region" description="Helical" evidence="7">
    <location>
        <begin position="20"/>
        <end position="46"/>
    </location>
</feature>
<proteinExistence type="inferred from homology"/>
<dbReference type="CDD" id="cd22789">
    <property type="entry name" value="BORCS5-like"/>
    <property type="match status" value="1"/>
</dbReference>
<feature type="transmembrane region" description="Helical" evidence="7">
    <location>
        <begin position="66"/>
        <end position="86"/>
    </location>
</feature>
<protein>
    <submittedName>
        <fullName evidence="8">Uncharacterized protein</fullName>
    </submittedName>
</protein>
<evidence type="ECO:0000256" key="7">
    <source>
        <dbReference type="SAM" id="Phobius"/>
    </source>
</evidence>
<accession>A0A074ZRZ1</accession>
<dbReference type="EMBL" id="KL596670">
    <property type="protein sequence ID" value="KER29896.1"/>
    <property type="molecule type" value="Genomic_DNA"/>
</dbReference>
<evidence type="ECO:0000313" key="8">
    <source>
        <dbReference type="EMBL" id="KER29896.1"/>
    </source>
</evidence>
<dbReference type="PANTHER" id="PTHR31322">
    <property type="entry name" value="E3 UBIQUITIN-PROTEIN LIGASE TM129"/>
    <property type="match status" value="1"/>
</dbReference>
<keyword evidence="3 7" id="KW-0812">Transmembrane</keyword>
<dbReference type="OrthoDB" id="10055027at2759"/>
<dbReference type="Proteomes" id="UP000054324">
    <property type="component" value="Unassembled WGS sequence"/>
</dbReference>
<comment type="subcellular location">
    <subcellularLocation>
        <location evidence="1">Membrane</location>
        <topology evidence="1">Multi-pass membrane protein</topology>
    </subcellularLocation>
</comment>
<name>A0A074ZRZ1_OPIVI</name>
<dbReference type="RefSeq" id="XP_009166370.1">
    <property type="nucleotide sequence ID" value="XM_009168106.1"/>
</dbReference>
<evidence type="ECO:0000256" key="5">
    <source>
        <dbReference type="ARBA" id="ARBA00023136"/>
    </source>
</evidence>
<dbReference type="KEGG" id="ovi:T265_03587"/>
<evidence type="ECO:0000256" key="6">
    <source>
        <dbReference type="SAM" id="MobiDB-lite"/>
    </source>
</evidence>
<dbReference type="AlphaFoldDB" id="A0A074ZRZ1"/>
<dbReference type="PANTHER" id="PTHR31322:SF2">
    <property type="entry name" value="E3 UBIQUITIN-PROTEIN LIGASE TM129"/>
    <property type="match status" value="1"/>
</dbReference>
<dbReference type="Pfam" id="PF10272">
    <property type="entry name" value="Tmpp129"/>
    <property type="match status" value="1"/>
</dbReference>
<reference evidence="8 9" key="1">
    <citation type="submission" date="2013-11" db="EMBL/GenBank/DDBJ databases">
        <title>Opisthorchis viverrini - life in the bile duct.</title>
        <authorList>
            <person name="Young N.D."/>
            <person name="Nagarajan N."/>
            <person name="Lin S.J."/>
            <person name="Korhonen P.K."/>
            <person name="Jex A.R."/>
            <person name="Hall R.S."/>
            <person name="Safavi-Hemami H."/>
            <person name="Kaewkong W."/>
            <person name="Bertrand D."/>
            <person name="Gao S."/>
            <person name="Seet Q."/>
            <person name="Wongkham S."/>
            <person name="Teh B.T."/>
            <person name="Wongkham C."/>
            <person name="Intapan P.M."/>
            <person name="Maleewong W."/>
            <person name="Yang X."/>
            <person name="Hu M."/>
            <person name="Wang Z."/>
            <person name="Hofmann A."/>
            <person name="Sternberg P.W."/>
            <person name="Tan P."/>
            <person name="Wang J."/>
            <person name="Gasser R.B."/>
        </authorList>
    </citation>
    <scope>NUCLEOTIDE SEQUENCE [LARGE SCALE GENOMIC DNA]</scope>
</reference>
<dbReference type="InterPro" id="IPR018801">
    <property type="entry name" value="TM129"/>
</dbReference>
<feature type="compositionally biased region" description="Polar residues" evidence="6">
    <location>
        <begin position="600"/>
        <end position="612"/>
    </location>
</feature>
<gene>
    <name evidence="8" type="ORF">T265_03587</name>
</gene>
<keyword evidence="9" id="KW-1185">Reference proteome</keyword>
<evidence type="ECO:0000256" key="2">
    <source>
        <dbReference type="ARBA" id="ARBA00007332"/>
    </source>
</evidence>
<dbReference type="GO" id="GO:0061630">
    <property type="term" value="F:ubiquitin protein ligase activity"/>
    <property type="evidence" value="ECO:0007669"/>
    <property type="project" value="InterPro"/>
</dbReference>
<evidence type="ECO:0000256" key="1">
    <source>
        <dbReference type="ARBA" id="ARBA00004141"/>
    </source>
</evidence>
<keyword evidence="4 7" id="KW-1133">Transmembrane helix</keyword>
<feature type="region of interest" description="Disordered" evidence="6">
    <location>
        <begin position="593"/>
        <end position="617"/>
    </location>
</feature>